<dbReference type="OrthoDB" id="7587145at2759"/>
<dbReference type="Proteomes" id="UP000675881">
    <property type="component" value="Chromosome 10"/>
</dbReference>
<reference evidence="1" key="1">
    <citation type="submission" date="2021-02" db="EMBL/GenBank/DDBJ databases">
        <authorList>
            <person name="Bekaert M."/>
        </authorList>
    </citation>
    <scope>NUCLEOTIDE SEQUENCE</scope>
    <source>
        <strain evidence="1">IoA-00</strain>
    </source>
</reference>
<protein>
    <submittedName>
        <fullName evidence="1">(salmon louse) hypothetical protein</fullName>
    </submittedName>
</protein>
<keyword evidence="2" id="KW-1185">Reference proteome</keyword>
<dbReference type="EMBL" id="HG994589">
    <property type="protein sequence ID" value="CAF2790232.1"/>
    <property type="molecule type" value="Genomic_DNA"/>
</dbReference>
<gene>
    <name evidence="1" type="ORF">LSAA_2495</name>
</gene>
<name>A0A7R8CDU8_LEPSM</name>
<evidence type="ECO:0000313" key="1">
    <source>
        <dbReference type="EMBL" id="CAF2790232.1"/>
    </source>
</evidence>
<accession>A0A7R8CDU8</accession>
<organism evidence="1 2">
    <name type="scientific">Lepeophtheirus salmonis</name>
    <name type="common">Salmon louse</name>
    <name type="synonym">Caligus salmonis</name>
    <dbReference type="NCBI Taxonomy" id="72036"/>
    <lineage>
        <taxon>Eukaryota</taxon>
        <taxon>Metazoa</taxon>
        <taxon>Ecdysozoa</taxon>
        <taxon>Arthropoda</taxon>
        <taxon>Crustacea</taxon>
        <taxon>Multicrustacea</taxon>
        <taxon>Hexanauplia</taxon>
        <taxon>Copepoda</taxon>
        <taxon>Siphonostomatoida</taxon>
        <taxon>Caligidae</taxon>
        <taxon>Lepeophtheirus</taxon>
    </lineage>
</organism>
<dbReference type="AlphaFoldDB" id="A0A7R8CDU8"/>
<sequence length="117" mass="12842">MKYLSQEVIELYRHYIGKESKENYGTVQGRSDEEFGIQSLVQLDRIEDIDLEQEDPLSWQNFISVGIKVLLAIFGSGSDGIDKSDTTPTQAIIGTVISALTGSKDPQEVATMAKTSG</sequence>
<proteinExistence type="predicted"/>
<evidence type="ECO:0000313" key="2">
    <source>
        <dbReference type="Proteomes" id="UP000675881"/>
    </source>
</evidence>